<reference evidence="2 3" key="1">
    <citation type="submission" date="2024-02" db="EMBL/GenBank/DDBJ databases">
        <authorList>
            <person name="Vignale AGUSTIN F."/>
            <person name="Sosa J E."/>
            <person name="Modenutti C."/>
        </authorList>
    </citation>
    <scope>NUCLEOTIDE SEQUENCE [LARGE SCALE GENOMIC DNA]</scope>
</reference>
<name>A0ABC8TLX6_9AQUA</name>
<proteinExistence type="predicted"/>
<dbReference type="AlphaFoldDB" id="A0ABC8TLX6"/>
<dbReference type="Proteomes" id="UP001642360">
    <property type="component" value="Unassembled WGS sequence"/>
</dbReference>
<gene>
    <name evidence="2" type="ORF">ILEXP_LOCUS37722</name>
</gene>
<keyword evidence="3" id="KW-1185">Reference proteome</keyword>
<evidence type="ECO:0000313" key="3">
    <source>
        <dbReference type="Proteomes" id="UP001642360"/>
    </source>
</evidence>
<accession>A0ABC8TLX6</accession>
<feature type="region of interest" description="Disordered" evidence="1">
    <location>
        <begin position="59"/>
        <end position="82"/>
    </location>
</feature>
<dbReference type="EMBL" id="CAUOFW020005057">
    <property type="protein sequence ID" value="CAK9168343.1"/>
    <property type="molecule type" value="Genomic_DNA"/>
</dbReference>
<evidence type="ECO:0000256" key="1">
    <source>
        <dbReference type="SAM" id="MobiDB-lite"/>
    </source>
</evidence>
<organism evidence="2 3">
    <name type="scientific">Ilex paraguariensis</name>
    <name type="common">yerba mate</name>
    <dbReference type="NCBI Taxonomy" id="185542"/>
    <lineage>
        <taxon>Eukaryota</taxon>
        <taxon>Viridiplantae</taxon>
        <taxon>Streptophyta</taxon>
        <taxon>Embryophyta</taxon>
        <taxon>Tracheophyta</taxon>
        <taxon>Spermatophyta</taxon>
        <taxon>Magnoliopsida</taxon>
        <taxon>eudicotyledons</taxon>
        <taxon>Gunneridae</taxon>
        <taxon>Pentapetalae</taxon>
        <taxon>asterids</taxon>
        <taxon>campanulids</taxon>
        <taxon>Aquifoliales</taxon>
        <taxon>Aquifoliaceae</taxon>
        <taxon>Ilex</taxon>
    </lineage>
</organism>
<comment type="caution">
    <text evidence="2">The sequence shown here is derived from an EMBL/GenBank/DDBJ whole genome shotgun (WGS) entry which is preliminary data.</text>
</comment>
<sequence>METIGKSKEKLDSVGLAKRGDTKQAVVTPVAQRVAPWVRDVVYSSVVMATPGNTGDVRGCSGGARGWSATSEARQGDSGDDASVVGVTGDASREDGDAWGEVLGLREEQVGDTTLCVEGDANTCVRGDASVAGGASVAKLSRGTKQYLGATDPIGEGTILDSSDAQFIYDAEECKGGDTAARCDAKLATVGYTTPTTKGDYRVTGVEAKRKTKRLMSLGGANHALGNSNDKLGGASYALNGTSGMRRGGLGRSSSVGDPHGLGINFCDMLSARAGDPSAQGIETGIETLFGGVAGGKQGTRTSRGNTAEVRQAS</sequence>
<feature type="region of interest" description="Disordered" evidence="1">
    <location>
        <begin position="292"/>
        <end position="314"/>
    </location>
</feature>
<protein>
    <submittedName>
        <fullName evidence="2">Uncharacterized protein</fullName>
    </submittedName>
</protein>
<evidence type="ECO:0000313" key="2">
    <source>
        <dbReference type="EMBL" id="CAK9168343.1"/>
    </source>
</evidence>